<gene>
    <name evidence="1" type="ORF">MmBV_CMP11</name>
</gene>
<dbReference type="EMBL" id="MG384816">
    <property type="protein sequence ID" value="AUO16816.1"/>
    <property type="molecule type" value="Genomic_DNA"/>
</dbReference>
<evidence type="ECO:0000313" key="1">
    <source>
        <dbReference type="EMBL" id="AUO16816.1"/>
    </source>
</evidence>
<organism evidence="1">
    <name type="scientific">Microplitis mediator bracovirus</name>
    <dbReference type="NCBI Taxonomy" id="1836595"/>
    <lineage>
        <taxon>Viruses</taxon>
        <taxon>Viruses incertae sedis</taxon>
        <taxon>Polydnaviriformidae</taxon>
        <taxon>Bracoviriform</taxon>
    </lineage>
</organism>
<name>A0A2I6SGV8_9VIRU</name>
<accession>A0A2I6SGV8</accession>
<proteinExistence type="predicted"/>
<protein>
    <submittedName>
        <fullName evidence="1">Uncharacterized protein</fullName>
    </submittedName>
</protein>
<reference evidence="1" key="1">
    <citation type="submission" date="2017-10" db="EMBL/GenBank/DDBJ databases">
        <authorList>
            <person name="Banno H."/>
            <person name="Chua N.-H."/>
        </authorList>
    </citation>
    <scope>NUCLEOTIDE SEQUENCE</scope>
    <source>
        <strain evidence="1">HeBei</strain>
    </source>
</reference>
<sequence>MFFLWKISYKTLFSIFVRHLKAIRISDEQMTNSSCRHSLFII</sequence>